<accession>A0A1G2H2L9</accession>
<dbReference type="GO" id="GO:0016810">
    <property type="term" value="F:hydrolase activity, acting on carbon-nitrogen (but not peptide) bonds"/>
    <property type="evidence" value="ECO:0007669"/>
    <property type="project" value="InterPro"/>
</dbReference>
<dbReference type="GO" id="GO:0005975">
    <property type="term" value="P:carbohydrate metabolic process"/>
    <property type="evidence" value="ECO:0007669"/>
    <property type="project" value="InterPro"/>
</dbReference>
<keyword evidence="1 2" id="KW-0732">Signal</keyword>
<dbReference type="AlphaFoldDB" id="A0A1G2H2L9"/>
<evidence type="ECO:0000256" key="2">
    <source>
        <dbReference type="SAM" id="SignalP"/>
    </source>
</evidence>
<organism evidence="4 5">
    <name type="scientific">Candidatus Ryanbacteria bacterium RIFCSPLOWO2_02_FULL_45_11c</name>
    <dbReference type="NCBI Taxonomy" id="1802128"/>
    <lineage>
        <taxon>Bacteria</taxon>
        <taxon>Candidatus Ryaniibacteriota</taxon>
    </lineage>
</organism>
<evidence type="ECO:0000313" key="5">
    <source>
        <dbReference type="Proteomes" id="UP000178186"/>
    </source>
</evidence>
<dbReference type="InterPro" id="IPR051398">
    <property type="entry name" value="Polysacch_Deacetylase"/>
</dbReference>
<dbReference type="SUPFAM" id="SSF88713">
    <property type="entry name" value="Glycoside hydrolase/deacetylase"/>
    <property type="match status" value="1"/>
</dbReference>
<evidence type="ECO:0000313" key="4">
    <source>
        <dbReference type="EMBL" id="OGZ56717.1"/>
    </source>
</evidence>
<dbReference type="Pfam" id="PF01522">
    <property type="entry name" value="Polysacc_deac_1"/>
    <property type="match status" value="1"/>
</dbReference>
<dbReference type="PANTHER" id="PTHR34216:SF11">
    <property type="entry name" value="CHITOOLIGOSACCHARIDE DEACETYLASE"/>
    <property type="match status" value="1"/>
</dbReference>
<sequence length="251" mass="27193">MIGKLFSKFLLTAVVCIAGVAHADPLSRGFFTIWVDDGLTGGTMKSLVVFNTMGIKGTFCIPTGFLNQPGHITSSELLTIAAAGSDICGHTISHLSLLQPINAFTLRSELWSSKDTIETLLWRNRVNVATFAYPYGDGDDNAVVRAAVARFYSGARTTDWGIAYAGTDPLAIPSYSFQTDISLAFWKAEAKRAHDTGGWINFVVHFVDQPNQLYNINSADLAALIVYMKSIGMAPITGEQGVHLVLNKEAK</sequence>
<protein>
    <recommendedName>
        <fullName evidence="3">NodB homology domain-containing protein</fullName>
    </recommendedName>
</protein>
<feature type="domain" description="NodB homology" evidence="3">
    <location>
        <begin position="29"/>
        <end position="251"/>
    </location>
</feature>
<evidence type="ECO:0000259" key="3">
    <source>
        <dbReference type="PROSITE" id="PS51677"/>
    </source>
</evidence>
<dbReference type="PANTHER" id="PTHR34216">
    <property type="match status" value="1"/>
</dbReference>
<proteinExistence type="predicted"/>
<dbReference type="PROSITE" id="PS51677">
    <property type="entry name" value="NODB"/>
    <property type="match status" value="1"/>
</dbReference>
<gene>
    <name evidence="4" type="ORF">A3H64_02335</name>
</gene>
<dbReference type="Gene3D" id="3.20.20.370">
    <property type="entry name" value="Glycoside hydrolase/deacetylase"/>
    <property type="match status" value="1"/>
</dbReference>
<feature type="signal peptide" evidence="2">
    <location>
        <begin position="1"/>
        <end position="23"/>
    </location>
</feature>
<reference evidence="4 5" key="1">
    <citation type="journal article" date="2016" name="Nat. Commun.">
        <title>Thousands of microbial genomes shed light on interconnected biogeochemical processes in an aquifer system.</title>
        <authorList>
            <person name="Anantharaman K."/>
            <person name="Brown C.T."/>
            <person name="Hug L.A."/>
            <person name="Sharon I."/>
            <person name="Castelle C.J."/>
            <person name="Probst A.J."/>
            <person name="Thomas B.C."/>
            <person name="Singh A."/>
            <person name="Wilkins M.J."/>
            <person name="Karaoz U."/>
            <person name="Brodie E.L."/>
            <person name="Williams K.H."/>
            <person name="Hubbard S.S."/>
            <person name="Banfield J.F."/>
        </authorList>
    </citation>
    <scope>NUCLEOTIDE SEQUENCE [LARGE SCALE GENOMIC DNA]</scope>
</reference>
<dbReference type="InterPro" id="IPR002509">
    <property type="entry name" value="NODB_dom"/>
</dbReference>
<dbReference type="STRING" id="1802128.A3H64_02335"/>
<dbReference type="Proteomes" id="UP000178186">
    <property type="component" value="Unassembled WGS sequence"/>
</dbReference>
<feature type="chain" id="PRO_5009583060" description="NodB homology domain-containing protein" evidence="2">
    <location>
        <begin position="24"/>
        <end position="251"/>
    </location>
</feature>
<dbReference type="InterPro" id="IPR011330">
    <property type="entry name" value="Glyco_hydro/deAcase_b/a-brl"/>
</dbReference>
<dbReference type="EMBL" id="MHNY01000005">
    <property type="protein sequence ID" value="OGZ56717.1"/>
    <property type="molecule type" value="Genomic_DNA"/>
</dbReference>
<comment type="caution">
    <text evidence="4">The sequence shown here is derived from an EMBL/GenBank/DDBJ whole genome shotgun (WGS) entry which is preliminary data.</text>
</comment>
<name>A0A1G2H2L9_9BACT</name>
<evidence type="ECO:0000256" key="1">
    <source>
        <dbReference type="ARBA" id="ARBA00022729"/>
    </source>
</evidence>